<gene>
    <name evidence="1" type="ORF">C9I98_19730</name>
</gene>
<accession>A0A2T3NNF8</accession>
<proteinExistence type="predicted"/>
<dbReference type="EMBL" id="PYMA01000015">
    <property type="protein sequence ID" value="PSW17239.1"/>
    <property type="molecule type" value="Genomic_DNA"/>
</dbReference>
<sequence>MDVQRINPTARWSDVTICNGMAHFVEVAEADTSADMTGQVNQIFAQAEEMLASVGSDKSKLVSVTIYVTDFANFDALNVAWEAWLPEGCAPSRACVKVELANPDLLVEMAFVAAAGPEYQGKQPINCS</sequence>
<dbReference type="Pfam" id="PF01042">
    <property type="entry name" value="Ribonuc_L-PSP"/>
    <property type="match status" value="1"/>
</dbReference>
<comment type="caution">
    <text evidence="1">The sequence shown here is derived from an EMBL/GenBank/DDBJ whole genome shotgun (WGS) entry which is preliminary data.</text>
</comment>
<dbReference type="CDD" id="cd06150">
    <property type="entry name" value="YjgF_YER057c_UK114_like_2"/>
    <property type="match status" value="1"/>
</dbReference>
<dbReference type="Proteomes" id="UP000241771">
    <property type="component" value="Unassembled WGS sequence"/>
</dbReference>
<dbReference type="RefSeq" id="WP_036828507.1">
    <property type="nucleotide sequence ID" value="NZ_JGVO01001017.1"/>
</dbReference>
<dbReference type="PANTHER" id="PTHR47328">
    <property type="match status" value="1"/>
</dbReference>
<dbReference type="InterPro" id="IPR035959">
    <property type="entry name" value="RutC-like_sf"/>
</dbReference>
<reference evidence="1 2" key="1">
    <citation type="submission" date="2018-01" db="EMBL/GenBank/DDBJ databases">
        <title>Whole genome sequencing of Histamine producing bacteria.</title>
        <authorList>
            <person name="Butler K."/>
        </authorList>
    </citation>
    <scope>NUCLEOTIDE SEQUENCE [LARGE SCALE GENOMIC DNA]</scope>
    <source>
        <strain evidence="1 2">DSM 100436</strain>
    </source>
</reference>
<evidence type="ECO:0000313" key="1">
    <source>
        <dbReference type="EMBL" id="PSW17239.1"/>
    </source>
</evidence>
<name>A0A2T3NNF8_9GAMM</name>
<dbReference type="SUPFAM" id="SSF55298">
    <property type="entry name" value="YjgF-like"/>
    <property type="match status" value="1"/>
</dbReference>
<dbReference type="PANTHER" id="PTHR47328:SF1">
    <property type="entry name" value="RUTC FAMILY PROTEIN YOAB"/>
    <property type="match status" value="1"/>
</dbReference>
<dbReference type="OrthoDB" id="6899345at2"/>
<dbReference type="Gene3D" id="3.30.1330.40">
    <property type="entry name" value="RutC-like"/>
    <property type="match status" value="1"/>
</dbReference>
<dbReference type="AlphaFoldDB" id="A0A2T3NNF8"/>
<evidence type="ECO:0000313" key="2">
    <source>
        <dbReference type="Proteomes" id="UP000241771"/>
    </source>
</evidence>
<dbReference type="InterPro" id="IPR035709">
    <property type="entry name" value="YoaB-like"/>
</dbReference>
<dbReference type="InterPro" id="IPR006175">
    <property type="entry name" value="YjgF/YER057c/UK114"/>
</dbReference>
<organism evidence="1 2">
    <name type="scientific">Photobacterium sanctipauli</name>
    <dbReference type="NCBI Taxonomy" id="1342794"/>
    <lineage>
        <taxon>Bacteria</taxon>
        <taxon>Pseudomonadati</taxon>
        <taxon>Pseudomonadota</taxon>
        <taxon>Gammaproteobacteria</taxon>
        <taxon>Vibrionales</taxon>
        <taxon>Vibrionaceae</taxon>
        <taxon>Photobacterium</taxon>
    </lineage>
</organism>
<keyword evidence="2" id="KW-1185">Reference proteome</keyword>
<protein>
    <submittedName>
        <fullName evidence="1">RidA family protein</fullName>
    </submittedName>
</protein>